<evidence type="ECO:0000313" key="1">
    <source>
        <dbReference type="EMBL" id="CAI9554902.1"/>
    </source>
</evidence>
<dbReference type="Proteomes" id="UP001162483">
    <property type="component" value="Unassembled WGS sequence"/>
</dbReference>
<keyword evidence="2" id="KW-1185">Reference proteome</keyword>
<reference evidence="1" key="1">
    <citation type="submission" date="2023-05" db="EMBL/GenBank/DDBJ databases">
        <authorList>
            <person name="Stuckert A."/>
        </authorList>
    </citation>
    <scope>NUCLEOTIDE SEQUENCE</scope>
</reference>
<protein>
    <submittedName>
        <fullName evidence="1">Uncharacterized protein</fullName>
    </submittedName>
</protein>
<name>A0ABN9C5I6_9NEOB</name>
<evidence type="ECO:0000313" key="2">
    <source>
        <dbReference type="Proteomes" id="UP001162483"/>
    </source>
</evidence>
<dbReference type="EMBL" id="CATNWA010007824">
    <property type="protein sequence ID" value="CAI9554902.1"/>
    <property type="molecule type" value="Genomic_DNA"/>
</dbReference>
<organism evidence="1 2">
    <name type="scientific">Staurois parvus</name>
    <dbReference type="NCBI Taxonomy" id="386267"/>
    <lineage>
        <taxon>Eukaryota</taxon>
        <taxon>Metazoa</taxon>
        <taxon>Chordata</taxon>
        <taxon>Craniata</taxon>
        <taxon>Vertebrata</taxon>
        <taxon>Euteleostomi</taxon>
        <taxon>Amphibia</taxon>
        <taxon>Batrachia</taxon>
        <taxon>Anura</taxon>
        <taxon>Neobatrachia</taxon>
        <taxon>Ranoidea</taxon>
        <taxon>Ranidae</taxon>
        <taxon>Staurois</taxon>
    </lineage>
</organism>
<gene>
    <name evidence="1" type="ORF">SPARVUS_LOCUS4289524</name>
</gene>
<sequence>MCPDDLCNPSSTTCQCSSMPHFSAYQYISMPPISAHLSCHQCHPTVPVSATQQCSSQCHPTVPVSATQQCHI</sequence>
<accession>A0ABN9C5I6</accession>
<comment type="caution">
    <text evidence="1">The sequence shown here is derived from an EMBL/GenBank/DDBJ whole genome shotgun (WGS) entry which is preliminary data.</text>
</comment>
<proteinExistence type="predicted"/>